<dbReference type="EMBL" id="MPZS01000001">
    <property type="protein sequence ID" value="OOY13366.1"/>
    <property type="molecule type" value="Genomic_DNA"/>
</dbReference>
<evidence type="ECO:0000313" key="3">
    <source>
        <dbReference type="Proteomes" id="UP000242224"/>
    </source>
</evidence>
<evidence type="ECO:0000256" key="1">
    <source>
        <dbReference type="SAM" id="Phobius"/>
    </source>
</evidence>
<protein>
    <recommendedName>
        <fullName evidence="4">DUF4153 domain-containing protein</fullName>
    </recommendedName>
</protein>
<proteinExistence type="predicted"/>
<dbReference type="Proteomes" id="UP000242224">
    <property type="component" value="Unassembled WGS sequence"/>
</dbReference>
<keyword evidence="1" id="KW-0812">Transmembrane</keyword>
<keyword evidence="1" id="KW-0472">Membrane</keyword>
<feature type="transmembrane region" description="Helical" evidence="1">
    <location>
        <begin position="343"/>
        <end position="364"/>
    </location>
</feature>
<gene>
    <name evidence="2" type="ORF">BMG00_06175</name>
</gene>
<feature type="transmembrane region" description="Helical" evidence="1">
    <location>
        <begin position="245"/>
        <end position="261"/>
    </location>
</feature>
<evidence type="ECO:0008006" key="4">
    <source>
        <dbReference type="Google" id="ProtNLM"/>
    </source>
</evidence>
<feature type="transmembrane region" description="Helical" evidence="1">
    <location>
        <begin position="310"/>
        <end position="331"/>
    </location>
</feature>
<keyword evidence="1" id="KW-1133">Transmembrane helix</keyword>
<evidence type="ECO:0000313" key="2">
    <source>
        <dbReference type="EMBL" id="OOY13366.1"/>
    </source>
</evidence>
<dbReference type="RefSeq" id="WP_078573668.1">
    <property type="nucleotide sequence ID" value="NZ_MPZS01000001.1"/>
</dbReference>
<keyword evidence="3" id="KW-1185">Reference proteome</keyword>
<organism evidence="2 3">
    <name type="scientific">Thioclava marina</name>
    <dbReference type="NCBI Taxonomy" id="1915077"/>
    <lineage>
        <taxon>Bacteria</taxon>
        <taxon>Pseudomonadati</taxon>
        <taxon>Pseudomonadota</taxon>
        <taxon>Alphaproteobacteria</taxon>
        <taxon>Rhodobacterales</taxon>
        <taxon>Paracoccaceae</taxon>
        <taxon>Thioclava</taxon>
    </lineage>
</organism>
<feature type="transmembrane region" description="Helical" evidence="1">
    <location>
        <begin position="209"/>
        <end position="230"/>
    </location>
</feature>
<sequence length="571" mass="61126">MHSRLQHSLLGALAGLFFWSLEEGTWHALGLDPRAFFALAVLGTVFFGAALAMLGEIGARKALGAAIVIAIPVALLGWWDAAGFGPERPIAAQMRYGLLALFVLATVPIPFAMVSLTRGRSHWANYPELFTHSWNIVVRYGAAWLFLGLVWLVLFLSSRLLESVDIDILQTLFQRSEIALPLSGAILGLGLAVVTELEEMISPTLILRLLRLLLPAVVIVVAVFLIGLVLRRMQGAAGDFPETETLLAMAVAAVTLISIGVEREDHEAVEAPVLRLSARGLALILPVMVAVAVWIEWQRIADTGWTPSRVAEFVLTALLAGYGIGYALATLSGRLWMERVRRVNIAMALMLVAVALLWLTPLIAPYKIATRSQIALYEAGRIEAARLPIYAMETDWGLAGKAGVARLRELAETDPSLASALARGKAPAESETRLTGLREDIVLPPGAGAPPEALLSLLLQEAGPGAASLCLPHPDGQPSCALVRADFLPDLPGDEAMFVRQGDYSGLIDLYAERDGSWRRVSRGQVVVEAGTAQGSLDPVIAAIAKGALEIVPSGIFGLRAGGQMILPLSR</sequence>
<feature type="transmembrane region" description="Helical" evidence="1">
    <location>
        <begin position="178"/>
        <end position="197"/>
    </location>
</feature>
<comment type="caution">
    <text evidence="2">The sequence shown here is derived from an EMBL/GenBank/DDBJ whole genome shotgun (WGS) entry which is preliminary data.</text>
</comment>
<feature type="transmembrane region" description="Helical" evidence="1">
    <location>
        <begin position="273"/>
        <end position="295"/>
    </location>
</feature>
<feature type="transmembrane region" description="Helical" evidence="1">
    <location>
        <begin position="137"/>
        <end position="158"/>
    </location>
</feature>
<feature type="transmembrane region" description="Helical" evidence="1">
    <location>
        <begin position="34"/>
        <end position="55"/>
    </location>
</feature>
<reference evidence="2 3" key="1">
    <citation type="submission" date="2016-11" db="EMBL/GenBank/DDBJ databases">
        <title>A multilocus sequence analysis scheme for characterization of bacteria in the genus Thioclava.</title>
        <authorList>
            <person name="Liu Y."/>
            <person name="Shao Z."/>
        </authorList>
    </citation>
    <scope>NUCLEOTIDE SEQUENCE [LARGE SCALE GENOMIC DNA]</scope>
    <source>
        <strain evidence="2 3">11.10-0-13</strain>
    </source>
</reference>
<feature type="transmembrane region" description="Helical" evidence="1">
    <location>
        <begin position="62"/>
        <end position="79"/>
    </location>
</feature>
<feature type="transmembrane region" description="Helical" evidence="1">
    <location>
        <begin position="99"/>
        <end position="116"/>
    </location>
</feature>
<accession>A0ABX3MQ70</accession>
<name>A0ABX3MQ70_9RHOB</name>